<sequence>MRAERVLEFVAKQLVDHPDEVRIEVDEDDREVVLELHVHDDDLGKVIGKRGRTAKALRSLVKAAGSLDDENVTVEIVD</sequence>
<dbReference type="InterPro" id="IPR020627">
    <property type="entry name" value="KhpA"/>
</dbReference>
<dbReference type="Proteomes" id="UP000650511">
    <property type="component" value="Unassembled WGS sequence"/>
</dbReference>
<evidence type="ECO:0000256" key="1">
    <source>
        <dbReference type="ARBA" id="ARBA00022490"/>
    </source>
</evidence>
<reference evidence="4" key="1">
    <citation type="journal article" date="2014" name="Int. J. Syst. Evol. Microbiol.">
        <title>Complete genome sequence of Corynebacterium casei LMG S-19264T (=DSM 44701T), isolated from a smear-ripened cheese.</title>
        <authorList>
            <consortium name="US DOE Joint Genome Institute (JGI-PGF)"/>
            <person name="Walter F."/>
            <person name="Albersmeier A."/>
            <person name="Kalinowski J."/>
            <person name="Ruckert C."/>
        </authorList>
    </citation>
    <scope>NUCLEOTIDE SEQUENCE</scope>
    <source>
        <strain evidence="4">CGMCC 1.14988</strain>
    </source>
</reference>
<dbReference type="SUPFAM" id="SSF54814">
    <property type="entry name" value="Prokaryotic type KH domain (KH-domain type II)"/>
    <property type="match status" value="1"/>
</dbReference>
<comment type="caution">
    <text evidence="4">The sequence shown here is derived from an EMBL/GenBank/DDBJ whole genome shotgun (WGS) entry which is preliminary data.</text>
</comment>
<proteinExistence type="inferred from homology"/>
<dbReference type="PANTHER" id="PTHR34654:SF1">
    <property type="entry name" value="RNA-BINDING PROTEIN KHPA"/>
    <property type="match status" value="1"/>
</dbReference>
<dbReference type="Gene3D" id="3.30.300.20">
    <property type="match status" value="1"/>
</dbReference>
<dbReference type="OrthoDB" id="9812389at2"/>
<keyword evidence="2 3" id="KW-0694">RNA-binding</keyword>
<evidence type="ECO:0000313" key="4">
    <source>
        <dbReference type="EMBL" id="GGI06474.1"/>
    </source>
</evidence>
<comment type="similarity">
    <text evidence="3">Belongs to the KhpA RNA-binding protein family.</text>
</comment>
<dbReference type="GO" id="GO:0003723">
    <property type="term" value="F:RNA binding"/>
    <property type="evidence" value="ECO:0007669"/>
    <property type="project" value="UniProtKB-UniRule"/>
</dbReference>
<dbReference type="GO" id="GO:0005737">
    <property type="term" value="C:cytoplasm"/>
    <property type="evidence" value="ECO:0007669"/>
    <property type="project" value="UniProtKB-SubCell"/>
</dbReference>
<keyword evidence="5" id="KW-1185">Reference proteome</keyword>
<dbReference type="InterPro" id="IPR009019">
    <property type="entry name" value="KH_sf_prok-type"/>
</dbReference>
<protein>
    <recommendedName>
        <fullName evidence="3">RNA-binding protein KhpA</fullName>
    </recommendedName>
    <alternativeName>
        <fullName evidence="3">KH-domain protein A</fullName>
    </alternativeName>
</protein>
<dbReference type="CDD" id="cd22533">
    <property type="entry name" value="KH-II_YlqC-like"/>
    <property type="match status" value="1"/>
</dbReference>
<reference evidence="4" key="2">
    <citation type="submission" date="2020-09" db="EMBL/GenBank/DDBJ databases">
        <authorList>
            <person name="Sun Q."/>
            <person name="Zhou Y."/>
        </authorList>
    </citation>
    <scope>NUCLEOTIDE SEQUENCE</scope>
    <source>
        <strain evidence="4">CGMCC 1.14988</strain>
    </source>
</reference>
<name>A0A8J3AEN7_9ACTN</name>
<organism evidence="4 5">
    <name type="scientific">Egicoccus halophilus</name>
    <dbReference type="NCBI Taxonomy" id="1670830"/>
    <lineage>
        <taxon>Bacteria</taxon>
        <taxon>Bacillati</taxon>
        <taxon>Actinomycetota</taxon>
        <taxon>Nitriliruptoria</taxon>
        <taxon>Egicoccales</taxon>
        <taxon>Egicoccaceae</taxon>
        <taxon>Egicoccus</taxon>
    </lineage>
</organism>
<keyword evidence="1 3" id="KW-0963">Cytoplasm</keyword>
<dbReference type="PANTHER" id="PTHR34654">
    <property type="entry name" value="UPF0109 PROTEIN SCO5592"/>
    <property type="match status" value="1"/>
</dbReference>
<dbReference type="Pfam" id="PF13083">
    <property type="entry name" value="KH_KhpA-B"/>
    <property type="match status" value="1"/>
</dbReference>
<gene>
    <name evidence="3" type="primary">khpA</name>
    <name evidence="4" type="ORF">GCM10011354_19270</name>
</gene>
<dbReference type="HAMAP" id="MF_00088">
    <property type="entry name" value="KhpA"/>
    <property type="match status" value="1"/>
</dbReference>
<evidence type="ECO:0000256" key="2">
    <source>
        <dbReference type="ARBA" id="ARBA00022884"/>
    </source>
</evidence>
<comment type="function">
    <text evidence="3">A probable RNA-binding protein.</text>
</comment>
<dbReference type="EMBL" id="BMHA01000006">
    <property type="protein sequence ID" value="GGI06474.1"/>
    <property type="molecule type" value="Genomic_DNA"/>
</dbReference>
<dbReference type="InterPro" id="IPR015946">
    <property type="entry name" value="KH_dom-like_a/b"/>
</dbReference>
<accession>A0A8J3AEN7</accession>
<evidence type="ECO:0000256" key="3">
    <source>
        <dbReference type="HAMAP-Rule" id="MF_00088"/>
    </source>
</evidence>
<evidence type="ECO:0000313" key="5">
    <source>
        <dbReference type="Proteomes" id="UP000650511"/>
    </source>
</evidence>
<dbReference type="RefSeq" id="WP_130650520.1">
    <property type="nucleotide sequence ID" value="NZ_BMHA01000006.1"/>
</dbReference>
<dbReference type="AlphaFoldDB" id="A0A8J3AEN7"/>
<dbReference type="PROSITE" id="PS50084">
    <property type="entry name" value="KH_TYPE_1"/>
    <property type="match status" value="1"/>
</dbReference>
<comment type="subcellular location">
    <subcellularLocation>
        <location evidence="3">Cytoplasm</location>
    </subcellularLocation>
</comment>